<comment type="caution">
    <text evidence="3">The sequence shown here is derived from an EMBL/GenBank/DDBJ whole genome shotgun (WGS) entry which is preliminary data.</text>
</comment>
<evidence type="ECO:0000313" key="4">
    <source>
        <dbReference type="Proteomes" id="UP001162881"/>
    </source>
</evidence>
<dbReference type="EMBL" id="JALHLF010000159">
    <property type="protein sequence ID" value="MCJ2184851.1"/>
    <property type="molecule type" value="Genomic_DNA"/>
</dbReference>
<evidence type="ECO:0000313" key="3">
    <source>
        <dbReference type="EMBL" id="MCJ2184851.1"/>
    </source>
</evidence>
<accession>A0ABT0BIG8</accession>
<reference evidence="3" key="1">
    <citation type="submission" date="2022-03" db="EMBL/GenBank/DDBJ databases">
        <title>Identification of a novel bacterium isolated from mangrove sediments.</title>
        <authorList>
            <person name="Pan X."/>
        </authorList>
    </citation>
    <scope>NUCLEOTIDE SEQUENCE</scope>
    <source>
        <strain evidence="3">B1949</strain>
    </source>
</reference>
<sequence length="287" mass="30368">MAFPSTPSTASTEPPAARLVVLAGQREGAGDALAERFAVSHRGLVPLAGRPLIAHVLQTAAHHPAIESLAICIEREAFDPVWDVLTRLPGRGAVTLVEAQADLAESVRAAAQGWDGPLLVTTADHALLSCESIDALLAALTRADIALLLTPRAAVTAIHPEASRHYLPLREGDLAPCDLYGIASVAHIEAASVFRGRRASGRISRRILRATGIVGLLALWLRLESLPGAVERASRRLKARVRAVVTPDGSQAIDVGDEQTYAIVRHRLEAQAGDAQVALPEARSQAI</sequence>
<gene>
    <name evidence="3" type="ORF">MTR62_19465</name>
</gene>
<keyword evidence="1" id="KW-0460">Magnesium</keyword>
<protein>
    <submittedName>
        <fullName evidence="3">NTP transferase domain-containing protein</fullName>
    </submittedName>
</protein>
<evidence type="ECO:0000256" key="1">
    <source>
        <dbReference type="ARBA" id="ARBA00022842"/>
    </source>
</evidence>
<dbReference type="Gene3D" id="3.90.550.10">
    <property type="entry name" value="Spore Coat Polysaccharide Biosynthesis Protein SpsA, Chain A"/>
    <property type="match status" value="1"/>
</dbReference>
<keyword evidence="3" id="KW-0808">Transferase</keyword>
<proteinExistence type="predicted"/>
<dbReference type="InterPro" id="IPR025877">
    <property type="entry name" value="MobA-like_NTP_Trfase"/>
</dbReference>
<dbReference type="GO" id="GO:0016740">
    <property type="term" value="F:transferase activity"/>
    <property type="evidence" value="ECO:0007669"/>
    <property type="project" value="UniProtKB-KW"/>
</dbReference>
<organism evidence="3 4">
    <name type="scientific">Novosphingobium organovorum</name>
    <dbReference type="NCBI Taxonomy" id="2930092"/>
    <lineage>
        <taxon>Bacteria</taxon>
        <taxon>Pseudomonadati</taxon>
        <taxon>Pseudomonadota</taxon>
        <taxon>Alphaproteobacteria</taxon>
        <taxon>Sphingomonadales</taxon>
        <taxon>Sphingomonadaceae</taxon>
        <taxon>Novosphingobium</taxon>
    </lineage>
</organism>
<dbReference type="SUPFAM" id="SSF53448">
    <property type="entry name" value="Nucleotide-diphospho-sugar transferases"/>
    <property type="match status" value="1"/>
</dbReference>
<evidence type="ECO:0000259" key="2">
    <source>
        <dbReference type="Pfam" id="PF12804"/>
    </source>
</evidence>
<dbReference type="Proteomes" id="UP001162881">
    <property type="component" value="Unassembled WGS sequence"/>
</dbReference>
<dbReference type="Pfam" id="PF12804">
    <property type="entry name" value="NTP_transf_3"/>
    <property type="match status" value="1"/>
</dbReference>
<keyword evidence="4" id="KW-1185">Reference proteome</keyword>
<feature type="domain" description="MobA-like NTP transferase" evidence="2">
    <location>
        <begin position="34"/>
        <end position="150"/>
    </location>
</feature>
<dbReference type="InterPro" id="IPR029044">
    <property type="entry name" value="Nucleotide-diphossugar_trans"/>
</dbReference>
<name>A0ABT0BIG8_9SPHN</name>
<dbReference type="RefSeq" id="WP_244024073.1">
    <property type="nucleotide sequence ID" value="NZ_JALHLF010000159.1"/>
</dbReference>